<dbReference type="Proteomes" id="UP000217349">
    <property type="component" value="Chromosome"/>
</dbReference>
<keyword evidence="3" id="KW-1003">Cell membrane</keyword>
<evidence type="ECO:0000256" key="6">
    <source>
        <dbReference type="ARBA" id="ARBA00023136"/>
    </source>
</evidence>
<comment type="similarity">
    <text evidence="2 7">Belongs to the UPF0056 (MarC) family.</text>
</comment>
<evidence type="ECO:0000313" key="9">
    <source>
        <dbReference type="Proteomes" id="UP000217349"/>
    </source>
</evidence>
<protein>
    <recommendedName>
        <fullName evidence="7">UPF0056 membrane protein</fullName>
    </recommendedName>
</protein>
<feature type="transmembrane region" description="Helical" evidence="7">
    <location>
        <begin position="42"/>
        <end position="61"/>
    </location>
</feature>
<gene>
    <name evidence="8" type="ORF">SJPD1_1439</name>
</gene>
<feature type="transmembrane region" description="Helical" evidence="7">
    <location>
        <begin position="172"/>
        <end position="193"/>
    </location>
</feature>
<proteinExistence type="inferred from homology"/>
<comment type="subcellular location">
    <subcellularLocation>
        <location evidence="1 7">Cell membrane</location>
        <topology evidence="1 7">Multi-pass membrane protein</topology>
    </subcellularLocation>
</comment>
<keyword evidence="6 7" id="KW-0472">Membrane</keyword>
<evidence type="ECO:0000256" key="7">
    <source>
        <dbReference type="RuleBase" id="RU362048"/>
    </source>
</evidence>
<feature type="transmembrane region" description="Helical" evidence="7">
    <location>
        <begin position="6"/>
        <end position="30"/>
    </location>
</feature>
<dbReference type="KEGG" id="sulj:SJPD1_1439"/>
<dbReference type="Pfam" id="PF01914">
    <property type="entry name" value="MarC"/>
    <property type="match status" value="1"/>
</dbReference>
<feature type="transmembrane region" description="Helical" evidence="7">
    <location>
        <begin position="109"/>
        <end position="128"/>
    </location>
</feature>
<evidence type="ECO:0000256" key="3">
    <source>
        <dbReference type="ARBA" id="ARBA00022475"/>
    </source>
</evidence>
<evidence type="ECO:0000256" key="5">
    <source>
        <dbReference type="ARBA" id="ARBA00022989"/>
    </source>
</evidence>
<dbReference type="EMBL" id="CP023275">
    <property type="protein sequence ID" value="ATB69548.1"/>
    <property type="molecule type" value="Genomic_DNA"/>
</dbReference>
<dbReference type="NCBIfam" id="TIGR00427">
    <property type="entry name" value="NAAT family transporter"/>
    <property type="match status" value="1"/>
</dbReference>
<reference evidence="9" key="1">
    <citation type="submission" date="2017-09" db="EMBL/GenBank/DDBJ databases">
        <title>The complete genome of Sulfurospirillum sp. JPD-1.</title>
        <authorList>
            <person name="Goris T."/>
        </authorList>
    </citation>
    <scope>NUCLEOTIDE SEQUENCE [LARGE SCALE GENOMIC DNA]</scope>
    <source>
        <strain evidence="9">JPD-1</strain>
    </source>
</reference>
<dbReference type="AlphaFoldDB" id="A0A290HP95"/>
<organism evidence="8 9">
    <name type="scientific">Sulfurospirillum diekertiae</name>
    <dbReference type="NCBI Taxonomy" id="1854492"/>
    <lineage>
        <taxon>Bacteria</taxon>
        <taxon>Pseudomonadati</taxon>
        <taxon>Campylobacterota</taxon>
        <taxon>Epsilonproteobacteria</taxon>
        <taxon>Campylobacterales</taxon>
        <taxon>Sulfurospirillaceae</taxon>
        <taxon>Sulfurospirillum</taxon>
    </lineage>
</organism>
<evidence type="ECO:0000313" key="8">
    <source>
        <dbReference type="EMBL" id="ATB69548.1"/>
    </source>
</evidence>
<dbReference type="GO" id="GO:0005886">
    <property type="term" value="C:plasma membrane"/>
    <property type="evidence" value="ECO:0007669"/>
    <property type="project" value="UniProtKB-SubCell"/>
</dbReference>
<dbReference type="OrthoDB" id="21094at2"/>
<dbReference type="PANTHER" id="PTHR33508:SF1">
    <property type="entry name" value="UPF0056 MEMBRANE PROTEIN YHCE"/>
    <property type="match status" value="1"/>
</dbReference>
<feature type="transmembrane region" description="Helical" evidence="7">
    <location>
        <begin position="67"/>
        <end position="88"/>
    </location>
</feature>
<evidence type="ECO:0000256" key="2">
    <source>
        <dbReference type="ARBA" id="ARBA00009784"/>
    </source>
</evidence>
<dbReference type="InterPro" id="IPR002771">
    <property type="entry name" value="Multi_antbiot-R_MarC"/>
</dbReference>
<sequence length="201" mass="21740">MIHLSTFFAIYVKFFFIMTPFFVTTIFLSMTKGIDESDKKRLAIKVTLAISITCLIILFFGKYIFELFGITLDAFRIGAGALLFLTAVDLVQKDINAEPTCKADILKHAVVPLAIPVTVGPGTVGALMVMGADMDGFEDLILGSSALLVAIFSIGLLLYLSGHIEKLIGRTGLVVFSKVTGLVLSALSAQLIFTGIKNFLH</sequence>
<evidence type="ECO:0000256" key="4">
    <source>
        <dbReference type="ARBA" id="ARBA00022692"/>
    </source>
</evidence>
<keyword evidence="5 7" id="KW-1133">Transmembrane helix</keyword>
<keyword evidence="4 7" id="KW-0812">Transmembrane</keyword>
<feature type="transmembrane region" description="Helical" evidence="7">
    <location>
        <begin position="140"/>
        <end position="160"/>
    </location>
</feature>
<dbReference type="PANTHER" id="PTHR33508">
    <property type="entry name" value="UPF0056 MEMBRANE PROTEIN YHCE"/>
    <property type="match status" value="1"/>
</dbReference>
<accession>A0A290HP95</accession>
<evidence type="ECO:0000256" key="1">
    <source>
        <dbReference type="ARBA" id="ARBA00004651"/>
    </source>
</evidence>
<dbReference type="RefSeq" id="WP_096046606.1">
    <property type="nucleotide sequence ID" value="NZ_CP023275.1"/>
</dbReference>
<name>A0A290HP95_9BACT</name>